<dbReference type="Gene3D" id="1.10.260.40">
    <property type="entry name" value="lambda repressor-like DNA-binding domains"/>
    <property type="match status" value="1"/>
</dbReference>
<protein>
    <submittedName>
        <fullName evidence="5">LacI family DNA-binding transcriptional regulator</fullName>
    </submittedName>
</protein>
<keyword evidence="3" id="KW-0804">Transcription</keyword>
<name>A0A9D1JL73_9FIRM</name>
<sequence length="339" mass="37592">MATMQDIADKMGISKSTVSKALNGASDISEALQKQVLETAVEMGYTKTRRQKSTGKKVCVFIENMEYKEPHQFGYEILLGFRQMAEPAGYQVDIIPADTKLQKDARYDAFMLRQGYAGAFVVGFSLQDPWMEDFQTSRTPTVLYDNYIKANPSTAYVGADNYEGMEMAVAYLKELGHRRIGYLSTALGSYIMQVRHKAFFQALRQNSLHAESTCAATSFYLGQLLEKHLPRLLDMGMTAILCSHDQIASAALLQCGQLGRRIPEDLSIIGFDDLPFCAYTSPPLTTIRQDRIQIGKSGFYALDSLMNQVSIGTLLLHSSLIKRSSTGPAPGGDSARKNR</sequence>
<dbReference type="SUPFAM" id="SSF47413">
    <property type="entry name" value="lambda repressor-like DNA-binding domains"/>
    <property type="match status" value="1"/>
</dbReference>
<evidence type="ECO:0000256" key="3">
    <source>
        <dbReference type="ARBA" id="ARBA00023163"/>
    </source>
</evidence>
<dbReference type="AlphaFoldDB" id="A0A9D1JL73"/>
<dbReference type="GO" id="GO:0003700">
    <property type="term" value="F:DNA-binding transcription factor activity"/>
    <property type="evidence" value="ECO:0007669"/>
    <property type="project" value="TreeGrafter"/>
</dbReference>
<evidence type="ECO:0000256" key="1">
    <source>
        <dbReference type="ARBA" id="ARBA00023015"/>
    </source>
</evidence>
<comment type="caution">
    <text evidence="5">The sequence shown here is derived from an EMBL/GenBank/DDBJ whole genome shotgun (WGS) entry which is preliminary data.</text>
</comment>
<dbReference type="Pfam" id="PF00356">
    <property type="entry name" value="LacI"/>
    <property type="match status" value="1"/>
</dbReference>
<organism evidence="5 6">
    <name type="scientific">Candidatus Limivivens intestinipullorum</name>
    <dbReference type="NCBI Taxonomy" id="2840858"/>
    <lineage>
        <taxon>Bacteria</taxon>
        <taxon>Bacillati</taxon>
        <taxon>Bacillota</taxon>
        <taxon>Clostridia</taxon>
        <taxon>Lachnospirales</taxon>
        <taxon>Lachnospiraceae</taxon>
        <taxon>Lachnospiraceae incertae sedis</taxon>
        <taxon>Candidatus Limivivens</taxon>
    </lineage>
</organism>
<evidence type="ECO:0000259" key="4">
    <source>
        <dbReference type="PROSITE" id="PS50932"/>
    </source>
</evidence>
<evidence type="ECO:0000313" key="6">
    <source>
        <dbReference type="Proteomes" id="UP000823935"/>
    </source>
</evidence>
<keyword evidence="1" id="KW-0805">Transcription regulation</keyword>
<dbReference type="PANTHER" id="PTHR30146">
    <property type="entry name" value="LACI-RELATED TRANSCRIPTIONAL REPRESSOR"/>
    <property type="match status" value="1"/>
</dbReference>
<accession>A0A9D1JL73</accession>
<dbReference type="EMBL" id="DVIQ01000109">
    <property type="protein sequence ID" value="HIS32971.1"/>
    <property type="molecule type" value="Genomic_DNA"/>
</dbReference>
<evidence type="ECO:0000313" key="5">
    <source>
        <dbReference type="EMBL" id="HIS32971.1"/>
    </source>
</evidence>
<gene>
    <name evidence="5" type="ORF">IAB44_15705</name>
</gene>
<dbReference type="SUPFAM" id="SSF53822">
    <property type="entry name" value="Periplasmic binding protein-like I"/>
    <property type="match status" value="1"/>
</dbReference>
<dbReference type="CDD" id="cd01392">
    <property type="entry name" value="HTH_LacI"/>
    <property type="match status" value="1"/>
</dbReference>
<dbReference type="InterPro" id="IPR028082">
    <property type="entry name" value="Peripla_BP_I"/>
</dbReference>
<dbReference type="InterPro" id="IPR010982">
    <property type="entry name" value="Lambda_DNA-bd_dom_sf"/>
</dbReference>
<dbReference type="Pfam" id="PF13377">
    <property type="entry name" value="Peripla_BP_3"/>
    <property type="match status" value="1"/>
</dbReference>
<dbReference type="Gene3D" id="3.40.50.2300">
    <property type="match status" value="2"/>
</dbReference>
<dbReference type="CDD" id="cd06267">
    <property type="entry name" value="PBP1_LacI_sugar_binding-like"/>
    <property type="match status" value="1"/>
</dbReference>
<reference evidence="5" key="1">
    <citation type="submission" date="2020-10" db="EMBL/GenBank/DDBJ databases">
        <authorList>
            <person name="Gilroy R."/>
        </authorList>
    </citation>
    <scope>NUCLEOTIDE SEQUENCE</scope>
    <source>
        <strain evidence="5">CHK190-19873</strain>
    </source>
</reference>
<dbReference type="PANTHER" id="PTHR30146:SF109">
    <property type="entry name" value="HTH-TYPE TRANSCRIPTIONAL REGULATOR GALS"/>
    <property type="match status" value="1"/>
</dbReference>
<evidence type="ECO:0000256" key="2">
    <source>
        <dbReference type="ARBA" id="ARBA00023125"/>
    </source>
</evidence>
<dbReference type="SMART" id="SM00354">
    <property type="entry name" value="HTH_LACI"/>
    <property type="match status" value="1"/>
</dbReference>
<proteinExistence type="predicted"/>
<dbReference type="PROSITE" id="PS50932">
    <property type="entry name" value="HTH_LACI_2"/>
    <property type="match status" value="1"/>
</dbReference>
<feature type="domain" description="HTH lacI-type" evidence="4">
    <location>
        <begin position="2"/>
        <end position="56"/>
    </location>
</feature>
<dbReference type="InterPro" id="IPR046335">
    <property type="entry name" value="LacI/GalR-like_sensor"/>
</dbReference>
<dbReference type="GO" id="GO:0000976">
    <property type="term" value="F:transcription cis-regulatory region binding"/>
    <property type="evidence" value="ECO:0007669"/>
    <property type="project" value="TreeGrafter"/>
</dbReference>
<dbReference type="Proteomes" id="UP000823935">
    <property type="component" value="Unassembled WGS sequence"/>
</dbReference>
<keyword evidence="2 5" id="KW-0238">DNA-binding</keyword>
<dbReference type="InterPro" id="IPR000843">
    <property type="entry name" value="HTH_LacI"/>
</dbReference>
<reference evidence="5" key="2">
    <citation type="journal article" date="2021" name="PeerJ">
        <title>Extensive microbial diversity within the chicken gut microbiome revealed by metagenomics and culture.</title>
        <authorList>
            <person name="Gilroy R."/>
            <person name="Ravi A."/>
            <person name="Getino M."/>
            <person name="Pursley I."/>
            <person name="Horton D.L."/>
            <person name="Alikhan N.F."/>
            <person name="Baker D."/>
            <person name="Gharbi K."/>
            <person name="Hall N."/>
            <person name="Watson M."/>
            <person name="Adriaenssens E.M."/>
            <person name="Foster-Nyarko E."/>
            <person name="Jarju S."/>
            <person name="Secka A."/>
            <person name="Antonio M."/>
            <person name="Oren A."/>
            <person name="Chaudhuri R.R."/>
            <person name="La Ragione R."/>
            <person name="Hildebrand F."/>
            <person name="Pallen M.J."/>
        </authorList>
    </citation>
    <scope>NUCLEOTIDE SEQUENCE</scope>
    <source>
        <strain evidence="5">CHK190-19873</strain>
    </source>
</reference>